<evidence type="ECO:0000259" key="1">
    <source>
        <dbReference type="Pfam" id="PF06283"/>
    </source>
</evidence>
<feature type="domain" description="ThuA-like" evidence="1">
    <location>
        <begin position="31"/>
        <end position="244"/>
    </location>
</feature>
<dbReference type="PANTHER" id="PTHR40469">
    <property type="entry name" value="SECRETED GLYCOSYL HYDROLASE"/>
    <property type="match status" value="1"/>
</dbReference>
<dbReference type="Gene3D" id="3.40.50.880">
    <property type="match status" value="1"/>
</dbReference>
<dbReference type="PANTHER" id="PTHR40469:SF2">
    <property type="entry name" value="GALACTOSE-BINDING DOMAIN-LIKE SUPERFAMILY PROTEIN"/>
    <property type="match status" value="1"/>
</dbReference>
<dbReference type="EMBL" id="CP120682">
    <property type="protein sequence ID" value="WKN39203.1"/>
    <property type="molecule type" value="Genomic_DNA"/>
</dbReference>
<dbReference type="Pfam" id="PF06283">
    <property type="entry name" value="ThuA"/>
    <property type="match status" value="1"/>
</dbReference>
<dbReference type="AlphaFoldDB" id="A0AA49JFF0"/>
<dbReference type="InterPro" id="IPR029010">
    <property type="entry name" value="ThuA-like"/>
</dbReference>
<gene>
    <name evidence="2" type="ORF">K4G66_10890</name>
</gene>
<sequence length="260" mass="29328">MKKQLTFFVVLLIGVLLIDPLTYATTKGNINVLVFSKTAGYRHESIEAGIEAIKKLGKERDFKVEATEDASIFTEKKLKKFNVIVFLNTTQDILNDEQQTQMERFMQAGGGFVGIHAAADTEYEWPWYGKLVGAYFNGHPNDPNVREATLHIIDADHPATQTLPEDWTRSDEWYNYKDINQDNEVLIMLDESTYEGGTNGDNHPISWYKEYDGGRAFFTGLGHTKESFTDPLFLDHLAGGIQYAIGEGNPVDYAKASSQR</sequence>
<protein>
    <submittedName>
        <fullName evidence="2">ThuA domain-containing protein</fullName>
    </submittedName>
</protein>
<proteinExistence type="predicted"/>
<accession>A0AA49JFF0</accession>
<evidence type="ECO:0000313" key="2">
    <source>
        <dbReference type="EMBL" id="WKN39203.1"/>
    </source>
</evidence>
<dbReference type="SUPFAM" id="SSF52317">
    <property type="entry name" value="Class I glutamine amidotransferase-like"/>
    <property type="match status" value="1"/>
</dbReference>
<name>A0AA49JFF0_9BACT</name>
<reference evidence="2" key="1">
    <citation type="journal article" date="2023" name="Comput. Struct. Biotechnol. J.">
        <title>Discovery of a novel marine Bacteroidetes with a rich repertoire of carbohydrate-active enzymes.</title>
        <authorList>
            <person name="Chen B."/>
            <person name="Liu G."/>
            <person name="Chen Q."/>
            <person name="Wang H."/>
            <person name="Liu L."/>
            <person name="Tang K."/>
        </authorList>
    </citation>
    <scope>NUCLEOTIDE SEQUENCE</scope>
    <source>
        <strain evidence="2">TK19036</strain>
    </source>
</reference>
<dbReference type="InterPro" id="IPR029062">
    <property type="entry name" value="Class_I_gatase-like"/>
</dbReference>
<reference evidence="2" key="2">
    <citation type="journal article" date="2024" name="Antonie Van Leeuwenhoek">
        <title>Roseihalotalea indica gen. nov., sp. nov., a halophilic Bacteroidetes from mesopelagic Southwest Indian Ocean with higher carbohydrate metabolic potential.</title>
        <authorList>
            <person name="Chen B."/>
            <person name="Zhang M."/>
            <person name="Lin D."/>
            <person name="Ye J."/>
            <person name="Tang K."/>
        </authorList>
    </citation>
    <scope>NUCLEOTIDE SEQUENCE</scope>
    <source>
        <strain evidence="2">TK19036</strain>
    </source>
</reference>
<organism evidence="2">
    <name type="scientific">Roseihalotalea indica</name>
    <dbReference type="NCBI Taxonomy" id="2867963"/>
    <lineage>
        <taxon>Bacteria</taxon>
        <taxon>Pseudomonadati</taxon>
        <taxon>Bacteroidota</taxon>
        <taxon>Cytophagia</taxon>
        <taxon>Cytophagales</taxon>
        <taxon>Catalimonadaceae</taxon>
        <taxon>Roseihalotalea</taxon>
    </lineage>
</organism>